<evidence type="ECO:0000256" key="1">
    <source>
        <dbReference type="SAM" id="MobiDB-lite"/>
    </source>
</evidence>
<reference evidence="2 3" key="1">
    <citation type="submission" date="2019-04" db="EMBL/GenBank/DDBJ databases">
        <title>Friends and foes A comparative genomics study of 23 Aspergillus species from section Flavi.</title>
        <authorList>
            <consortium name="DOE Joint Genome Institute"/>
            <person name="Kjaerbolling I."/>
            <person name="Vesth T."/>
            <person name="Frisvad J.C."/>
            <person name="Nybo J.L."/>
            <person name="Theobald S."/>
            <person name="Kildgaard S."/>
            <person name="Isbrandt T."/>
            <person name="Kuo A."/>
            <person name="Sato A."/>
            <person name="Lyhne E.K."/>
            <person name="Kogle M.E."/>
            <person name="Wiebenga A."/>
            <person name="Kun R.S."/>
            <person name="Lubbers R.J."/>
            <person name="Makela M.R."/>
            <person name="Barry K."/>
            <person name="Chovatia M."/>
            <person name="Clum A."/>
            <person name="Daum C."/>
            <person name="Haridas S."/>
            <person name="He G."/>
            <person name="LaButti K."/>
            <person name="Lipzen A."/>
            <person name="Mondo S."/>
            <person name="Riley R."/>
            <person name="Salamov A."/>
            <person name="Simmons B.A."/>
            <person name="Magnuson J.K."/>
            <person name="Henrissat B."/>
            <person name="Mortensen U.H."/>
            <person name="Larsen T.O."/>
            <person name="Devries R.P."/>
            <person name="Grigoriev I.V."/>
            <person name="Machida M."/>
            <person name="Baker S.E."/>
            <person name="Andersen M.R."/>
        </authorList>
    </citation>
    <scope>NUCLEOTIDE SEQUENCE [LARGE SCALE GENOMIC DNA]</scope>
    <source>
        <strain evidence="2 3">IBT 18842</strain>
    </source>
</reference>
<proteinExistence type="predicted"/>
<evidence type="ECO:0000313" key="2">
    <source>
        <dbReference type="EMBL" id="KAE8155211.1"/>
    </source>
</evidence>
<dbReference type="OrthoDB" id="5420711at2759"/>
<dbReference type="EMBL" id="ML742024">
    <property type="protein sequence ID" value="KAE8155211.1"/>
    <property type="molecule type" value="Genomic_DNA"/>
</dbReference>
<dbReference type="Proteomes" id="UP000325780">
    <property type="component" value="Unassembled WGS sequence"/>
</dbReference>
<protein>
    <submittedName>
        <fullName evidence="2">Uncharacterized protein</fullName>
    </submittedName>
</protein>
<name>A0A5N6UAJ6_ASPAV</name>
<evidence type="ECO:0000313" key="3">
    <source>
        <dbReference type="Proteomes" id="UP000325780"/>
    </source>
</evidence>
<gene>
    <name evidence="2" type="ORF">BDV25DRAFT_135260</name>
</gene>
<sequence>MLHTTPYTKHPQERLTHRPKPKGVQRARAKRLTELQAQALSAEQEALARVTLKVEGPNLFDRINNLPPELRLKIYAHLLIQPCKFDLLHRDSCTPLSYSHPGPSPATWVWNTFSSSEAIQHHCCASCYTTGWGSPRSIYVSPARSKWAPEPSNPYLCDNCYVTNIRSKCGPCPSLLNLKCLCARKLNLEILLVNRFIYEEASRVFWGGWFAFEGPELLLHFLDGLSERSKGLLGRVCLLLDPEVYAGGMGKRERKALVRCFRALRACTGLCEVEVDARVLADERVVLGLRNVRVKNCVRVMRVPGRSEVQGYYTYDRAVWVRFSKRVEVVGGLVDVLRRSMLRGAVRGDVVRGFFARS</sequence>
<keyword evidence="3" id="KW-1185">Reference proteome</keyword>
<feature type="region of interest" description="Disordered" evidence="1">
    <location>
        <begin position="1"/>
        <end position="26"/>
    </location>
</feature>
<dbReference type="AlphaFoldDB" id="A0A5N6UAJ6"/>
<organism evidence="2 3">
    <name type="scientific">Aspergillus avenaceus</name>
    <dbReference type="NCBI Taxonomy" id="36643"/>
    <lineage>
        <taxon>Eukaryota</taxon>
        <taxon>Fungi</taxon>
        <taxon>Dikarya</taxon>
        <taxon>Ascomycota</taxon>
        <taxon>Pezizomycotina</taxon>
        <taxon>Eurotiomycetes</taxon>
        <taxon>Eurotiomycetidae</taxon>
        <taxon>Eurotiales</taxon>
        <taxon>Aspergillaceae</taxon>
        <taxon>Aspergillus</taxon>
        <taxon>Aspergillus subgen. Circumdati</taxon>
    </lineage>
</organism>
<accession>A0A5N6UAJ6</accession>
<feature type="compositionally biased region" description="Basic residues" evidence="1">
    <location>
        <begin position="17"/>
        <end position="26"/>
    </location>
</feature>